<comment type="caution">
    <text evidence="1">The sequence shown here is derived from an EMBL/GenBank/DDBJ whole genome shotgun (WGS) entry which is preliminary data.</text>
</comment>
<dbReference type="Proteomes" id="UP001054945">
    <property type="component" value="Unassembled WGS sequence"/>
</dbReference>
<protein>
    <recommendedName>
        <fullName evidence="3">Neuropeptide Y</fullName>
    </recommendedName>
</protein>
<proteinExistence type="predicted"/>
<reference evidence="1 2" key="1">
    <citation type="submission" date="2021-06" db="EMBL/GenBank/DDBJ databases">
        <title>Caerostris extrusa draft genome.</title>
        <authorList>
            <person name="Kono N."/>
            <person name="Arakawa K."/>
        </authorList>
    </citation>
    <scope>NUCLEOTIDE SEQUENCE [LARGE SCALE GENOMIC DNA]</scope>
</reference>
<name>A0AAV4UEQ7_CAEEX</name>
<sequence length="76" mass="8641">MRVCTLLTSVAFALSLGLILTVGSPYFPHKIPKSQEADYARLEYCLETIDQIYGRLSRPRFGRSIAVSKHRDIIEK</sequence>
<evidence type="ECO:0000313" key="1">
    <source>
        <dbReference type="EMBL" id="GIY56298.1"/>
    </source>
</evidence>
<accession>A0AAV4UEQ7</accession>
<evidence type="ECO:0008006" key="3">
    <source>
        <dbReference type="Google" id="ProtNLM"/>
    </source>
</evidence>
<keyword evidence="2" id="KW-1185">Reference proteome</keyword>
<gene>
    <name evidence="1" type="ORF">CEXT_344931</name>
</gene>
<organism evidence="1 2">
    <name type="scientific">Caerostris extrusa</name>
    <name type="common">Bark spider</name>
    <name type="synonym">Caerostris bankana</name>
    <dbReference type="NCBI Taxonomy" id="172846"/>
    <lineage>
        <taxon>Eukaryota</taxon>
        <taxon>Metazoa</taxon>
        <taxon>Ecdysozoa</taxon>
        <taxon>Arthropoda</taxon>
        <taxon>Chelicerata</taxon>
        <taxon>Arachnida</taxon>
        <taxon>Araneae</taxon>
        <taxon>Araneomorphae</taxon>
        <taxon>Entelegynae</taxon>
        <taxon>Araneoidea</taxon>
        <taxon>Araneidae</taxon>
        <taxon>Caerostris</taxon>
    </lineage>
</organism>
<dbReference type="EMBL" id="BPLR01012752">
    <property type="protein sequence ID" value="GIY56298.1"/>
    <property type="molecule type" value="Genomic_DNA"/>
</dbReference>
<dbReference type="AlphaFoldDB" id="A0AAV4UEQ7"/>
<evidence type="ECO:0000313" key="2">
    <source>
        <dbReference type="Proteomes" id="UP001054945"/>
    </source>
</evidence>